<dbReference type="Gene3D" id="3.30.390.10">
    <property type="entry name" value="Enolase-like, N-terminal domain"/>
    <property type="match status" value="1"/>
</dbReference>
<evidence type="ECO:0000259" key="6">
    <source>
        <dbReference type="SMART" id="SM00922"/>
    </source>
</evidence>
<dbReference type="EMBL" id="JBHLTM010000075">
    <property type="protein sequence ID" value="MFC0686575.1"/>
    <property type="molecule type" value="Genomic_DNA"/>
</dbReference>
<proteinExistence type="inferred from homology"/>
<accession>A0ABV6SBD9</accession>
<evidence type="ECO:0000313" key="8">
    <source>
        <dbReference type="Proteomes" id="UP001589858"/>
    </source>
</evidence>
<dbReference type="Gene3D" id="3.20.20.120">
    <property type="entry name" value="Enolase-like C-terminal domain"/>
    <property type="match status" value="1"/>
</dbReference>
<organism evidence="7 8">
    <name type="scientific">Novosphingobium clariflavum</name>
    <dbReference type="NCBI Taxonomy" id="2029884"/>
    <lineage>
        <taxon>Bacteria</taxon>
        <taxon>Pseudomonadati</taxon>
        <taxon>Pseudomonadota</taxon>
        <taxon>Alphaproteobacteria</taxon>
        <taxon>Sphingomonadales</taxon>
        <taxon>Sphingomonadaceae</taxon>
        <taxon>Novosphingobium</taxon>
    </lineage>
</organism>
<dbReference type="Pfam" id="PF02746">
    <property type="entry name" value="MR_MLE_N"/>
    <property type="match status" value="1"/>
</dbReference>
<sequence length="347" mass="35832">MIRRLSASIAHYPLARPFAIARGTREAIDLVHVTIEQDGHVGRGEGAPNARYGEFAPAIVAQIAALAPLVEAGIERTALLGAVPPGAARNAIDSALWDLEAKRSGVPVSAHFGAFPPALRTAVTVGIDRPEAMAARAAAIAAEHGAGDGNGDGSSSGNSREGPLLKIKLDAHDVAERVSAIRAAVPHAVLIADANESWNMALLERVLPALAQARLELLEQPLPAGADDVLEGFDSPIPLSADESAHVAADVARLRSRYAYVTIKLDKSGGLTGALALAEAARSAGMGVMTGCMLCSSLSVAAAWPLAAMSRFVDLDGPLWLARDLPGGFTVQDGFLTASGTFGWGQP</sequence>
<dbReference type="InterPro" id="IPR029017">
    <property type="entry name" value="Enolase-like_N"/>
</dbReference>
<feature type="domain" description="Mandelate racemase/muconate lactonizing enzyme C-terminal" evidence="6">
    <location>
        <begin position="130"/>
        <end position="238"/>
    </location>
</feature>
<dbReference type="PROSITE" id="PS00909">
    <property type="entry name" value="MR_MLE_2"/>
    <property type="match status" value="1"/>
</dbReference>
<dbReference type="InterPro" id="IPR034603">
    <property type="entry name" value="Dipeptide_epimerase"/>
</dbReference>
<evidence type="ECO:0000256" key="4">
    <source>
        <dbReference type="ARBA" id="ARBA00023235"/>
    </source>
</evidence>
<evidence type="ECO:0000256" key="3">
    <source>
        <dbReference type="ARBA" id="ARBA00022842"/>
    </source>
</evidence>
<dbReference type="InterPro" id="IPR013342">
    <property type="entry name" value="Mandelate_racemase_C"/>
</dbReference>
<dbReference type="SFLD" id="SFLDS00001">
    <property type="entry name" value="Enolase"/>
    <property type="match status" value="1"/>
</dbReference>
<dbReference type="PANTHER" id="PTHR48073:SF2">
    <property type="entry name" value="O-SUCCINYLBENZOATE SYNTHASE"/>
    <property type="match status" value="1"/>
</dbReference>
<reference evidence="7 8" key="1">
    <citation type="submission" date="2024-09" db="EMBL/GenBank/DDBJ databases">
        <authorList>
            <person name="Sun Q."/>
            <person name="Mori K."/>
        </authorList>
    </citation>
    <scope>NUCLEOTIDE SEQUENCE [LARGE SCALE GENOMIC DNA]</scope>
    <source>
        <strain evidence="7 8">CICC 11035S</strain>
    </source>
</reference>
<dbReference type="PANTHER" id="PTHR48073">
    <property type="entry name" value="O-SUCCINYLBENZOATE SYNTHASE-RELATED"/>
    <property type="match status" value="1"/>
</dbReference>
<dbReference type="SMART" id="SM00922">
    <property type="entry name" value="MR_MLE"/>
    <property type="match status" value="1"/>
</dbReference>
<dbReference type="EC" id="5.1.1.-" evidence="5"/>
<dbReference type="InterPro" id="IPR018110">
    <property type="entry name" value="Mandel_Rmase/mucon_lact_enz_CS"/>
</dbReference>
<evidence type="ECO:0000313" key="7">
    <source>
        <dbReference type="EMBL" id="MFC0686575.1"/>
    </source>
</evidence>
<comment type="cofactor">
    <cofactor evidence="5">
        <name>Mg(2+)</name>
        <dbReference type="ChEBI" id="CHEBI:18420"/>
    </cofactor>
    <text evidence="5">Binds 1 Mg(2+) ion per subunit.</text>
</comment>
<dbReference type="InterPro" id="IPR029065">
    <property type="entry name" value="Enolase_C-like"/>
</dbReference>
<comment type="similarity">
    <text evidence="1 5">Belongs to the mandelate racemase/muconate lactonizing enzyme family.</text>
</comment>
<keyword evidence="3 5" id="KW-0460">Magnesium</keyword>
<evidence type="ECO:0000256" key="2">
    <source>
        <dbReference type="ARBA" id="ARBA00022723"/>
    </source>
</evidence>
<dbReference type="RefSeq" id="WP_267218377.1">
    <property type="nucleotide sequence ID" value="NZ_JAPCWC010000001.1"/>
</dbReference>
<dbReference type="SUPFAM" id="SSF51604">
    <property type="entry name" value="Enolase C-terminal domain-like"/>
    <property type="match status" value="1"/>
</dbReference>
<dbReference type="SUPFAM" id="SSF54826">
    <property type="entry name" value="Enolase N-terminal domain-like"/>
    <property type="match status" value="1"/>
</dbReference>
<dbReference type="Proteomes" id="UP001589858">
    <property type="component" value="Unassembled WGS sequence"/>
</dbReference>
<dbReference type="CDD" id="cd03319">
    <property type="entry name" value="L-Ala-DL-Glu_epimerase"/>
    <property type="match status" value="1"/>
</dbReference>
<comment type="caution">
    <text evidence="7">The sequence shown here is derived from an EMBL/GenBank/DDBJ whole genome shotgun (WGS) entry which is preliminary data.</text>
</comment>
<dbReference type="Pfam" id="PF13378">
    <property type="entry name" value="MR_MLE_C"/>
    <property type="match status" value="1"/>
</dbReference>
<evidence type="ECO:0000256" key="1">
    <source>
        <dbReference type="ARBA" id="ARBA00008031"/>
    </source>
</evidence>
<keyword evidence="2 5" id="KW-0479">Metal-binding</keyword>
<name>A0ABV6SBD9_9SPHN</name>
<keyword evidence="8" id="KW-1185">Reference proteome</keyword>
<protein>
    <recommendedName>
        <fullName evidence="5">Dipeptide epimerase</fullName>
        <ecNumber evidence="5">5.1.1.-</ecNumber>
    </recommendedName>
</protein>
<gene>
    <name evidence="7" type="ORF">ACFFF8_18480</name>
</gene>
<keyword evidence="4 5" id="KW-0413">Isomerase</keyword>
<dbReference type="InterPro" id="IPR036849">
    <property type="entry name" value="Enolase-like_C_sf"/>
</dbReference>
<evidence type="ECO:0000256" key="5">
    <source>
        <dbReference type="RuleBase" id="RU366006"/>
    </source>
</evidence>
<dbReference type="InterPro" id="IPR013341">
    <property type="entry name" value="Mandelate_racemase_N_dom"/>
</dbReference>